<reference evidence="1" key="1">
    <citation type="submission" date="2016-09" db="EMBL/GenBank/DDBJ databases">
        <title>Draft genome of thermotolerant cyanobacterium Desertifilum sp. strain IPPAS B-1220.</title>
        <authorList>
            <person name="Sinetova M.A."/>
            <person name="Bolakhan K."/>
            <person name="Zayadan B.K."/>
            <person name="Mironov K.S."/>
            <person name="Ustinova V."/>
            <person name="Kupriyanova E.V."/>
            <person name="Sidorov R.A."/>
            <person name="Skrypnik A.N."/>
            <person name="Gogoleva N.E."/>
            <person name="Gogolev Y.V."/>
            <person name="Los D.A."/>
        </authorList>
    </citation>
    <scope>NUCLEOTIDE SEQUENCE [LARGE SCALE GENOMIC DNA]</scope>
    <source>
        <strain evidence="1">IPPAS B-1220</strain>
    </source>
</reference>
<dbReference type="OrthoDB" id="573182at2"/>
<accession>A0A1E5QFE5</accession>
<proteinExistence type="predicted"/>
<dbReference type="EMBL" id="MJGC01000091">
    <property type="protein sequence ID" value="OEJ73321.1"/>
    <property type="molecule type" value="Genomic_DNA"/>
</dbReference>
<sequence>MIQEWYEVWVDESTKIPYVLFLCPDPNSSGGMLIIDPKENNQVIQNLPDYNTAILWLTEDEYTRVEGRMEIE</sequence>
<protein>
    <submittedName>
        <fullName evidence="1">Uncharacterized protein</fullName>
    </submittedName>
</protein>
<dbReference type="RefSeq" id="WP_069969052.1">
    <property type="nucleotide sequence ID" value="NZ_CM124774.1"/>
</dbReference>
<comment type="caution">
    <text evidence="1">The sequence shown here is derived from an EMBL/GenBank/DDBJ whole genome shotgun (WGS) entry which is preliminary data.</text>
</comment>
<gene>
    <name evidence="1" type="ORF">BH720_20330</name>
</gene>
<name>A0A1E5QFE5_9CYAN</name>
<dbReference type="STRING" id="1781255.BH720_20330"/>
<dbReference type="AlphaFoldDB" id="A0A1E5QFE5"/>
<evidence type="ECO:0000313" key="1">
    <source>
        <dbReference type="EMBL" id="OEJ73321.1"/>
    </source>
</evidence>
<organism evidence="1">
    <name type="scientific">Desertifilum tharense IPPAS B-1220</name>
    <dbReference type="NCBI Taxonomy" id="1781255"/>
    <lineage>
        <taxon>Bacteria</taxon>
        <taxon>Bacillati</taxon>
        <taxon>Cyanobacteriota</taxon>
        <taxon>Cyanophyceae</taxon>
        <taxon>Desertifilales</taxon>
        <taxon>Desertifilaceae</taxon>
        <taxon>Desertifilum</taxon>
    </lineage>
</organism>